<dbReference type="InterPro" id="IPR007167">
    <property type="entry name" value="Fe-transptr_FeoA-like"/>
</dbReference>
<dbReference type="SMART" id="SM00899">
    <property type="entry name" value="FeoA"/>
    <property type="match status" value="1"/>
</dbReference>
<dbReference type="RefSeq" id="WP_165325485.1">
    <property type="nucleotide sequence ID" value="NZ_CP049109.1"/>
</dbReference>
<dbReference type="Proteomes" id="UP000501568">
    <property type="component" value="Chromosome"/>
</dbReference>
<sequence length="89" mass="9554">MATAPDISAPLRLLDLACNQPARVTDVDWALLSPPEARRLRELGLDEGVDVALIKRSGVLGGPVACRIGRMTVAMRRHVAGAIRVERDG</sequence>
<dbReference type="Gene3D" id="2.30.30.90">
    <property type="match status" value="1"/>
</dbReference>
<dbReference type="EMBL" id="CP049109">
    <property type="protein sequence ID" value="QIG78487.1"/>
    <property type="molecule type" value="Genomic_DNA"/>
</dbReference>
<dbReference type="AlphaFoldDB" id="A0A6G6Y0Z9"/>
<evidence type="ECO:0000259" key="2">
    <source>
        <dbReference type="SMART" id="SM00899"/>
    </source>
</evidence>
<name>A0A6G6Y0Z9_9SPHN</name>
<dbReference type="Pfam" id="PF04023">
    <property type="entry name" value="FeoA"/>
    <property type="match status" value="1"/>
</dbReference>
<evidence type="ECO:0000313" key="4">
    <source>
        <dbReference type="Proteomes" id="UP000501568"/>
    </source>
</evidence>
<feature type="domain" description="Ferrous iron transporter FeoA-like" evidence="2">
    <location>
        <begin position="11"/>
        <end position="87"/>
    </location>
</feature>
<keyword evidence="4" id="KW-1185">Reference proteome</keyword>
<evidence type="ECO:0000313" key="3">
    <source>
        <dbReference type="EMBL" id="QIG78487.1"/>
    </source>
</evidence>
<gene>
    <name evidence="3" type="ORF">G5C33_00875</name>
</gene>
<organism evidence="3 4">
    <name type="scientific">Stakelama tenebrarum</name>
    <dbReference type="NCBI Taxonomy" id="2711215"/>
    <lineage>
        <taxon>Bacteria</taxon>
        <taxon>Pseudomonadati</taxon>
        <taxon>Pseudomonadota</taxon>
        <taxon>Alphaproteobacteria</taxon>
        <taxon>Sphingomonadales</taxon>
        <taxon>Sphingomonadaceae</taxon>
        <taxon>Stakelama</taxon>
    </lineage>
</organism>
<proteinExistence type="predicted"/>
<reference evidence="3 4" key="1">
    <citation type="submission" date="2020-02" db="EMBL/GenBank/DDBJ databases">
        <authorList>
            <person name="Zheng R.K."/>
            <person name="Sun C.M."/>
        </authorList>
    </citation>
    <scope>NUCLEOTIDE SEQUENCE [LARGE SCALE GENOMIC DNA]</scope>
    <source>
        <strain evidence="4">zrk23</strain>
    </source>
</reference>
<dbReference type="InterPro" id="IPR008988">
    <property type="entry name" value="Transcriptional_repressor_C"/>
</dbReference>
<dbReference type="InterPro" id="IPR038157">
    <property type="entry name" value="FeoA_core_dom"/>
</dbReference>
<dbReference type="KEGG" id="spzr:G5C33_00875"/>
<dbReference type="SUPFAM" id="SSF50037">
    <property type="entry name" value="C-terminal domain of transcriptional repressors"/>
    <property type="match status" value="1"/>
</dbReference>
<protein>
    <submittedName>
        <fullName evidence="3">Ferrous iron transport protein A</fullName>
    </submittedName>
</protein>
<dbReference type="GO" id="GO:0046914">
    <property type="term" value="F:transition metal ion binding"/>
    <property type="evidence" value="ECO:0007669"/>
    <property type="project" value="InterPro"/>
</dbReference>
<evidence type="ECO:0000256" key="1">
    <source>
        <dbReference type="ARBA" id="ARBA00023004"/>
    </source>
</evidence>
<accession>A0A6G6Y0Z9</accession>
<keyword evidence="1" id="KW-0408">Iron</keyword>